<dbReference type="InterPro" id="IPR016195">
    <property type="entry name" value="Pol/histidinol_Pase-like"/>
</dbReference>
<protein>
    <submittedName>
        <fullName evidence="1">DUF3604 domain-containing protein</fullName>
    </submittedName>
</protein>
<dbReference type="AlphaFoldDB" id="A0A5B0VKL3"/>
<gene>
    <name evidence="1" type="ORF">FWJ25_07610</name>
</gene>
<reference evidence="1 2" key="1">
    <citation type="submission" date="2019-08" db="EMBL/GenBank/DDBJ databases">
        <title>Marinobacter ZYF650 sp. nov., a marine bacterium isolated from seawater of the Mariana trench.</title>
        <authorList>
            <person name="Ahmad W."/>
        </authorList>
    </citation>
    <scope>NUCLEOTIDE SEQUENCE [LARGE SCALE GENOMIC DNA]</scope>
    <source>
        <strain evidence="1 2">ZYF650</strain>
    </source>
</reference>
<dbReference type="EMBL" id="VTUU01000003">
    <property type="protein sequence ID" value="KAA1174489.1"/>
    <property type="molecule type" value="Genomic_DNA"/>
</dbReference>
<keyword evidence="2" id="KW-1185">Reference proteome</keyword>
<organism evidence="1 2">
    <name type="scientific">Marinobacter salinexigens</name>
    <dbReference type="NCBI Taxonomy" id="2919747"/>
    <lineage>
        <taxon>Bacteria</taxon>
        <taxon>Pseudomonadati</taxon>
        <taxon>Pseudomonadota</taxon>
        <taxon>Gammaproteobacteria</taxon>
        <taxon>Pseudomonadales</taxon>
        <taxon>Marinobacteraceae</taxon>
        <taxon>Marinobacter</taxon>
    </lineage>
</organism>
<dbReference type="Pfam" id="PF12228">
    <property type="entry name" value="DUF3604"/>
    <property type="match status" value="1"/>
</dbReference>
<evidence type="ECO:0000313" key="1">
    <source>
        <dbReference type="EMBL" id="KAA1174489.1"/>
    </source>
</evidence>
<evidence type="ECO:0000313" key="2">
    <source>
        <dbReference type="Proteomes" id="UP000323161"/>
    </source>
</evidence>
<dbReference type="InterPro" id="IPR022028">
    <property type="entry name" value="DUF3604"/>
</dbReference>
<proteinExistence type="predicted"/>
<comment type="caution">
    <text evidence="1">The sequence shown here is derived from an EMBL/GenBank/DDBJ whole genome shotgun (WGS) entry which is preliminary data.</text>
</comment>
<sequence length="596" mass="66496">MVGKDYPQQVLWGDTHLHTSYSFDAALMGVKGLTPEDAYRFARGEEVEAADGMMAKLNRPLDFLMVSDHAEYLGLLPMLSAGDPELMKEETGRRWAKMLQEGGETALNAMFEIHRDINSNNKSLTNAKIESSAWGSVTAAADKFNDPGKFTALIGYEWTTMPGGNNLHRVVMFADDASKAGQILPFSSFDSEDPEDLWRYLQDYEQKTDGRVLAIPHNGNVSNGLMFALTDRDGNPLTREYAETRSRWEPVMEVTQIKGDGETHPKLSPDDEFADFETWDKGNLTGFEAKQDDMLPFEYARSALKLGLQQEAELGVNPFKLGMIGSTDAHTSISAVEENNFWGKFTVYGPSAKRAEMTPYVKGKKGKVFNLGVDEAAASGYAAVWAKENTRAALFDAIKRRETYASTGPRITLRFFGGWDYSDQEVNYPDYVDRGYEKGVPMGGDLTSAPDGKAPRFMISATRDPEGANLDRVQIVKGWHANDGTLHEKVYDVAWSDDRQANAAGKLPPVGNTVDEDTATWTNTIGAAELATVWTDPDFDQSERAFYYVRVLEIPTPRWPNYDEVHFGEKVDTDLPRSIQERAYSSPIWYTPGKEK</sequence>
<name>A0A5B0VKL3_9GAMM</name>
<dbReference type="Proteomes" id="UP000323161">
    <property type="component" value="Unassembled WGS sequence"/>
</dbReference>
<dbReference type="SUPFAM" id="SSF89550">
    <property type="entry name" value="PHP domain-like"/>
    <property type="match status" value="1"/>
</dbReference>
<dbReference type="Gene3D" id="3.20.20.140">
    <property type="entry name" value="Metal-dependent hydrolases"/>
    <property type="match status" value="1"/>
</dbReference>
<accession>A0A5B0VKL3</accession>